<protein>
    <submittedName>
        <fullName evidence="1">Uncharacterized protein</fullName>
    </submittedName>
</protein>
<evidence type="ECO:0000313" key="1">
    <source>
        <dbReference type="EMBL" id="THU70084.1"/>
    </source>
</evidence>
<gene>
    <name evidence="1" type="ORF">C4D60_Mb08t21340</name>
</gene>
<name>A0A4S8K5E6_MUSBA</name>
<sequence length="31" mass="3581">MVRLILDIIVLRESKVTNTHKYNHCVAISTI</sequence>
<reference evidence="1 2" key="1">
    <citation type="journal article" date="2019" name="Nat. Plants">
        <title>Genome sequencing of Musa balbisiana reveals subgenome evolution and function divergence in polyploid bananas.</title>
        <authorList>
            <person name="Yao X."/>
        </authorList>
    </citation>
    <scope>NUCLEOTIDE SEQUENCE [LARGE SCALE GENOMIC DNA]</scope>
    <source>
        <strain evidence="2">cv. DH-PKW</strain>
        <tissue evidence="1">Leaves</tissue>
    </source>
</reference>
<dbReference type="EMBL" id="PYDT01000002">
    <property type="protein sequence ID" value="THU70084.1"/>
    <property type="molecule type" value="Genomic_DNA"/>
</dbReference>
<dbReference type="AlphaFoldDB" id="A0A4S8K5E6"/>
<evidence type="ECO:0000313" key="2">
    <source>
        <dbReference type="Proteomes" id="UP000317650"/>
    </source>
</evidence>
<organism evidence="1 2">
    <name type="scientific">Musa balbisiana</name>
    <name type="common">Banana</name>
    <dbReference type="NCBI Taxonomy" id="52838"/>
    <lineage>
        <taxon>Eukaryota</taxon>
        <taxon>Viridiplantae</taxon>
        <taxon>Streptophyta</taxon>
        <taxon>Embryophyta</taxon>
        <taxon>Tracheophyta</taxon>
        <taxon>Spermatophyta</taxon>
        <taxon>Magnoliopsida</taxon>
        <taxon>Liliopsida</taxon>
        <taxon>Zingiberales</taxon>
        <taxon>Musaceae</taxon>
        <taxon>Musa</taxon>
    </lineage>
</organism>
<accession>A0A4S8K5E6</accession>
<proteinExistence type="predicted"/>
<keyword evidence="2" id="KW-1185">Reference proteome</keyword>
<comment type="caution">
    <text evidence="1">The sequence shown here is derived from an EMBL/GenBank/DDBJ whole genome shotgun (WGS) entry which is preliminary data.</text>
</comment>
<dbReference type="Proteomes" id="UP000317650">
    <property type="component" value="Chromosome 8"/>
</dbReference>